<sequence length="173" mass="19916">MNRGLSEKATIYNYTLLKKCGYGKLPSSIYITILLLWGAGCFLWHYSGALGLLLALPAVHGLYYVLIRLIKRFTPWSADFSWLWTKNLPWNGYLPEGYIRNRFLLSIHMHLLLTGAAIIGAAYIWVPVPVFATFMFVHIWTLLPRLWILQQLKQVHPHGLIKITADELLLYST</sequence>
<dbReference type="RefSeq" id="WP_379288994.1">
    <property type="nucleotide sequence ID" value="NZ_JBHTIU010000044.1"/>
</dbReference>
<feature type="transmembrane region" description="Helical" evidence="1">
    <location>
        <begin position="28"/>
        <end position="46"/>
    </location>
</feature>
<name>A0ABW3DA53_9BACL</name>
<keyword evidence="1" id="KW-1133">Transmembrane helix</keyword>
<keyword evidence="1" id="KW-0812">Transmembrane</keyword>
<keyword evidence="3" id="KW-1185">Reference proteome</keyword>
<gene>
    <name evidence="2" type="ORF">ACFQ03_14550</name>
</gene>
<evidence type="ECO:0008006" key="4">
    <source>
        <dbReference type="Google" id="ProtNLM"/>
    </source>
</evidence>
<accession>A0ABW3DA53</accession>
<dbReference type="EMBL" id="JBHTIU010000044">
    <property type="protein sequence ID" value="MFD0870375.1"/>
    <property type="molecule type" value="Genomic_DNA"/>
</dbReference>
<organism evidence="2 3">
    <name type="scientific">Paenibacillus residui</name>
    <dbReference type="NCBI Taxonomy" id="629724"/>
    <lineage>
        <taxon>Bacteria</taxon>
        <taxon>Bacillati</taxon>
        <taxon>Bacillota</taxon>
        <taxon>Bacilli</taxon>
        <taxon>Bacillales</taxon>
        <taxon>Paenibacillaceae</taxon>
        <taxon>Paenibacillus</taxon>
    </lineage>
</organism>
<feature type="transmembrane region" description="Helical" evidence="1">
    <location>
        <begin position="130"/>
        <end position="148"/>
    </location>
</feature>
<evidence type="ECO:0000313" key="3">
    <source>
        <dbReference type="Proteomes" id="UP001597120"/>
    </source>
</evidence>
<evidence type="ECO:0000313" key="2">
    <source>
        <dbReference type="EMBL" id="MFD0870375.1"/>
    </source>
</evidence>
<proteinExistence type="predicted"/>
<feature type="transmembrane region" description="Helical" evidence="1">
    <location>
        <begin position="103"/>
        <end position="124"/>
    </location>
</feature>
<keyword evidence="1" id="KW-0472">Membrane</keyword>
<feature type="transmembrane region" description="Helical" evidence="1">
    <location>
        <begin position="52"/>
        <end position="70"/>
    </location>
</feature>
<dbReference type="Proteomes" id="UP001597120">
    <property type="component" value="Unassembled WGS sequence"/>
</dbReference>
<evidence type="ECO:0000256" key="1">
    <source>
        <dbReference type="SAM" id="Phobius"/>
    </source>
</evidence>
<protein>
    <recommendedName>
        <fullName evidence="4">Transposase</fullName>
    </recommendedName>
</protein>
<comment type="caution">
    <text evidence="2">The sequence shown here is derived from an EMBL/GenBank/DDBJ whole genome shotgun (WGS) entry which is preliminary data.</text>
</comment>
<reference evidence="3" key="1">
    <citation type="journal article" date="2019" name="Int. J. Syst. Evol. Microbiol.">
        <title>The Global Catalogue of Microorganisms (GCM) 10K type strain sequencing project: providing services to taxonomists for standard genome sequencing and annotation.</title>
        <authorList>
            <consortium name="The Broad Institute Genomics Platform"/>
            <consortium name="The Broad Institute Genome Sequencing Center for Infectious Disease"/>
            <person name="Wu L."/>
            <person name="Ma J."/>
        </authorList>
    </citation>
    <scope>NUCLEOTIDE SEQUENCE [LARGE SCALE GENOMIC DNA]</scope>
    <source>
        <strain evidence="3">CCUG 57263</strain>
    </source>
</reference>